<dbReference type="PANTHER" id="PTHR43317:SF1">
    <property type="entry name" value="THERMOSPERMINE SYNTHASE ACAULIS5"/>
    <property type="match status" value="1"/>
</dbReference>
<dbReference type="Proteomes" id="UP000239197">
    <property type="component" value="Plasmid unnamed2"/>
</dbReference>
<dbReference type="SUPFAM" id="SSF53335">
    <property type="entry name" value="S-adenosyl-L-methionine-dependent methyltransferases"/>
    <property type="match status" value="1"/>
</dbReference>
<dbReference type="KEGG" id="rox:BV494_24155"/>
<dbReference type="RefSeq" id="WP_104925335.1">
    <property type="nucleotide sequence ID" value="NZ_CP019064.1"/>
</dbReference>
<keyword evidence="2" id="KW-0614">Plasmid</keyword>
<keyword evidence="1" id="KW-0620">Polyamine biosynthesis</keyword>
<dbReference type="AlphaFoldDB" id="A0A2L1UYN6"/>
<proteinExistence type="predicted"/>
<keyword evidence="3" id="KW-1185">Reference proteome</keyword>
<dbReference type="EMBL" id="CP019064">
    <property type="protein sequence ID" value="AVF38004.1"/>
    <property type="molecule type" value="Genomic_DNA"/>
</dbReference>
<dbReference type="InterPro" id="IPR029063">
    <property type="entry name" value="SAM-dependent_MTases_sf"/>
</dbReference>
<dbReference type="PANTHER" id="PTHR43317">
    <property type="entry name" value="THERMOSPERMINE SYNTHASE ACAULIS5"/>
    <property type="match status" value="1"/>
</dbReference>
<accession>A0A2L1UYN6</accession>
<evidence type="ECO:0000256" key="1">
    <source>
        <dbReference type="ARBA" id="ARBA00023115"/>
    </source>
</evidence>
<gene>
    <name evidence="2" type="ORF">BV494_24155</name>
</gene>
<evidence type="ECO:0000313" key="2">
    <source>
        <dbReference type="EMBL" id="AVF38004.1"/>
    </source>
</evidence>
<name>A0A2L1UYN6_9GAMM</name>
<dbReference type="Gene3D" id="3.40.50.150">
    <property type="entry name" value="Vaccinia Virus protein VP39"/>
    <property type="match status" value="1"/>
</dbReference>
<sequence>MSISNTMKSLSPFRIHGKELVHKDDEYGSITVIEKNKYFILTFDMIYEQSKILKASPMVPVHHYIRAMLMALAFTPVNKVLVLGLGGGCLVRAVNAYNNEAAMDVVELRAAVLSIGYEYFSLPANALTHYYVQDANHFINHENNSLYDLIFSDLYSEDEMSPLQSKGSFLVSCADRLTLNGWLVMNYHIRPDASSVFSHALHELFKTVLYCTTHSGNVIIYASKMDYPLPLSKYQELGNSIGEILNCEVRSLAEKISFWPKHI</sequence>
<dbReference type="OrthoDB" id="9761985at2"/>
<organism evidence="2 3">
    <name type="scientific">Rahnella sikkimica</name>
    <dbReference type="NCBI Taxonomy" id="1805933"/>
    <lineage>
        <taxon>Bacteria</taxon>
        <taxon>Pseudomonadati</taxon>
        <taxon>Pseudomonadota</taxon>
        <taxon>Gammaproteobacteria</taxon>
        <taxon>Enterobacterales</taxon>
        <taxon>Yersiniaceae</taxon>
        <taxon>Rahnella</taxon>
    </lineage>
</organism>
<dbReference type="GO" id="GO:0006596">
    <property type="term" value="P:polyamine biosynthetic process"/>
    <property type="evidence" value="ECO:0007669"/>
    <property type="project" value="UniProtKB-KW"/>
</dbReference>
<reference evidence="3" key="1">
    <citation type="submission" date="2017-01" db="EMBL/GenBank/DDBJ databases">
        <title>Genome sequence of Rouxiella sp. ERMR1:05.</title>
        <authorList>
            <person name="Kumar R."/>
            <person name="Singh D."/>
            <person name="Kumar S."/>
        </authorList>
    </citation>
    <scope>NUCLEOTIDE SEQUENCE [LARGE SCALE GENOMIC DNA]</scope>
    <source>
        <strain evidence="3">ERMR1:05</strain>
        <plasmid evidence="3">unnamed2</plasmid>
    </source>
</reference>
<protein>
    <recommendedName>
        <fullName evidence="4">Spermidine synthase</fullName>
    </recommendedName>
</protein>
<geneLocation type="plasmid" evidence="2 3">
    <name>unnamed2</name>
</geneLocation>
<evidence type="ECO:0008006" key="4">
    <source>
        <dbReference type="Google" id="ProtNLM"/>
    </source>
</evidence>
<evidence type="ECO:0000313" key="3">
    <source>
        <dbReference type="Proteomes" id="UP000239197"/>
    </source>
</evidence>